<gene>
    <name evidence="2" type="ORF">ACFOOQ_08700</name>
</gene>
<reference evidence="3" key="1">
    <citation type="journal article" date="2019" name="Int. J. Syst. Evol. Microbiol.">
        <title>The Global Catalogue of Microorganisms (GCM) 10K type strain sequencing project: providing services to taxonomists for standard genome sequencing and annotation.</title>
        <authorList>
            <consortium name="The Broad Institute Genomics Platform"/>
            <consortium name="The Broad Institute Genome Sequencing Center for Infectious Disease"/>
            <person name="Wu L."/>
            <person name="Ma J."/>
        </authorList>
    </citation>
    <scope>NUCLEOTIDE SEQUENCE [LARGE SCALE GENOMIC DNA]</scope>
    <source>
        <strain evidence="3">KCTC 42182</strain>
    </source>
</reference>
<dbReference type="PANTHER" id="PTHR41386:SF1">
    <property type="entry name" value="MEMBRANE PROTEIN"/>
    <property type="match status" value="1"/>
</dbReference>
<dbReference type="Proteomes" id="UP001595711">
    <property type="component" value="Unassembled WGS sequence"/>
</dbReference>
<dbReference type="InterPro" id="IPR010406">
    <property type="entry name" value="DUF1003"/>
</dbReference>
<keyword evidence="1" id="KW-0472">Membrane</keyword>
<protein>
    <submittedName>
        <fullName evidence="2">DUF1003 domain-containing protein</fullName>
    </submittedName>
</protein>
<proteinExistence type="predicted"/>
<dbReference type="RefSeq" id="WP_379724524.1">
    <property type="nucleotide sequence ID" value="NZ_JBHRYJ010000001.1"/>
</dbReference>
<keyword evidence="3" id="KW-1185">Reference proteome</keyword>
<feature type="transmembrane region" description="Helical" evidence="1">
    <location>
        <begin position="84"/>
        <end position="106"/>
    </location>
</feature>
<keyword evidence="1" id="KW-1133">Transmembrane helix</keyword>
<evidence type="ECO:0000256" key="1">
    <source>
        <dbReference type="SAM" id="Phobius"/>
    </source>
</evidence>
<keyword evidence="1" id="KW-0812">Transmembrane</keyword>
<accession>A0ABV7VEQ8</accession>
<sequence length="169" mass="19212">MTVVPHVLTDQDRALLRDLRHRHADFRHKATAQRRRHPQTAGQRIADLVASAVGSWRFIIVQSVLLAAWIVGNAITGHTAWDPFPFILLNLLLSFQAAYTAPVIMMSQNRQAEIDRQHAETDFNVNVKAELEIELLHQKIDLLREQEILTLTRAVTEMLARLESGQKPA</sequence>
<evidence type="ECO:0000313" key="3">
    <source>
        <dbReference type="Proteomes" id="UP001595711"/>
    </source>
</evidence>
<feature type="transmembrane region" description="Helical" evidence="1">
    <location>
        <begin position="45"/>
        <end position="72"/>
    </location>
</feature>
<dbReference type="Pfam" id="PF06210">
    <property type="entry name" value="DUF1003"/>
    <property type="match status" value="1"/>
</dbReference>
<evidence type="ECO:0000313" key="2">
    <source>
        <dbReference type="EMBL" id="MFC3675619.1"/>
    </source>
</evidence>
<comment type="caution">
    <text evidence="2">The sequence shown here is derived from an EMBL/GenBank/DDBJ whole genome shotgun (WGS) entry which is preliminary data.</text>
</comment>
<name>A0ABV7VEQ8_9PROT</name>
<dbReference type="PANTHER" id="PTHR41386">
    <property type="entry name" value="INTEGRAL MEMBRANE PROTEIN-RELATED"/>
    <property type="match status" value="1"/>
</dbReference>
<organism evidence="2 3">
    <name type="scientific">Ferrovibrio xuzhouensis</name>
    <dbReference type="NCBI Taxonomy" id="1576914"/>
    <lineage>
        <taxon>Bacteria</taxon>
        <taxon>Pseudomonadati</taxon>
        <taxon>Pseudomonadota</taxon>
        <taxon>Alphaproteobacteria</taxon>
        <taxon>Rhodospirillales</taxon>
        <taxon>Rhodospirillaceae</taxon>
        <taxon>Ferrovibrio</taxon>
    </lineage>
</organism>
<dbReference type="EMBL" id="JBHRYJ010000001">
    <property type="protein sequence ID" value="MFC3675619.1"/>
    <property type="molecule type" value="Genomic_DNA"/>
</dbReference>